<name>A0A1H6LWE4_9BACT</name>
<accession>A0A1H6LWE4</accession>
<dbReference type="Proteomes" id="UP000176204">
    <property type="component" value="Chromosome I"/>
</dbReference>
<organism evidence="2 3">
    <name type="scientific">Akkermansia glycaniphila</name>
    <dbReference type="NCBI Taxonomy" id="1679444"/>
    <lineage>
        <taxon>Bacteria</taxon>
        <taxon>Pseudomonadati</taxon>
        <taxon>Verrucomicrobiota</taxon>
        <taxon>Verrucomicrobiia</taxon>
        <taxon>Verrucomicrobiales</taxon>
        <taxon>Akkermansiaceae</taxon>
        <taxon>Akkermansia</taxon>
    </lineage>
</organism>
<dbReference type="KEGG" id="agl:PYTT_1812"/>
<evidence type="ECO:0008006" key="4">
    <source>
        <dbReference type="Google" id="ProtNLM"/>
    </source>
</evidence>
<dbReference type="AlphaFoldDB" id="A0A1H6LWE4"/>
<sequence length="266" mass="29524">MSVYVIIGVVLAAFLSLTLLKGMIKMVLFAAAVVGGVLVWVLLDKNGFSYLSFVTPDPQPWMVTALKWVGSLGVFAVFWHGLFWFCNVFSWGKNMGSGGTKGILTTLLMVVVLVWVGVMGLSYRQSIDTVSYYYERGRADMGHKDADVAVPATVKIFAEMEDNASTAWLCKTDLMRDPERLCLASIVAYACALDDATCERFYSQTLAPRIPRSGSLRHMIRDMKPTVARGSFSTLYANPQLTTFLTDSERRKAVEQLIPFFTPVKP</sequence>
<keyword evidence="1" id="KW-1133">Transmembrane helix</keyword>
<feature type="transmembrane region" description="Helical" evidence="1">
    <location>
        <begin position="27"/>
        <end position="43"/>
    </location>
</feature>
<feature type="transmembrane region" description="Helical" evidence="1">
    <location>
        <begin position="103"/>
        <end position="123"/>
    </location>
</feature>
<dbReference type="EMBL" id="LT629973">
    <property type="protein sequence ID" value="SEH93086.1"/>
    <property type="molecule type" value="Genomic_DNA"/>
</dbReference>
<proteinExistence type="predicted"/>
<keyword evidence="1" id="KW-0472">Membrane</keyword>
<dbReference type="STRING" id="1679444.PYTT_1812"/>
<gene>
    <name evidence="2" type="ORF">PYTT_1812</name>
</gene>
<evidence type="ECO:0000313" key="3">
    <source>
        <dbReference type="Proteomes" id="UP000176204"/>
    </source>
</evidence>
<evidence type="ECO:0000256" key="1">
    <source>
        <dbReference type="SAM" id="Phobius"/>
    </source>
</evidence>
<feature type="transmembrane region" description="Helical" evidence="1">
    <location>
        <begin position="68"/>
        <end position="91"/>
    </location>
</feature>
<feature type="transmembrane region" description="Helical" evidence="1">
    <location>
        <begin position="6"/>
        <end position="22"/>
    </location>
</feature>
<evidence type="ECO:0000313" key="2">
    <source>
        <dbReference type="EMBL" id="SEH93086.1"/>
    </source>
</evidence>
<keyword evidence="3" id="KW-1185">Reference proteome</keyword>
<protein>
    <recommendedName>
        <fullName evidence="4">CvpA family protein</fullName>
    </recommendedName>
</protein>
<keyword evidence="1" id="KW-0812">Transmembrane</keyword>
<reference evidence="3" key="1">
    <citation type="submission" date="2016-09" db="EMBL/GenBank/DDBJ databases">
        <authorList>
            <person name="Koehorst J."/>
        </authorList>
    </citation>
    <scope>NUCLEOTIDE SEQUENCE [LARGE SCALE GENOMIC DNA]</scope>
</reference>